<dbReference type="OrthoDB" id="9810477at2"/>
<keyword evidence="4" id="KW-1185">Reference proteome</keyword>
<proteinExistence type="predicted"/>
<dbReference type="CDD" id="cd12797">
    <property type="entry name" value="M23_peptidase"/>
    <property type="match status" value="1"/>
</dbReference>
<dbReference type="EMBL" id="LSKU01000001">
    <property type="protein sequence ID" value="KXG44206.1"/>
    <property type="molecule type" value="Genomic_DNA"/>
</dbReference>
<organism evidence="3 4">
    <name type="scientific">Tepidibacillus decaturensis</name>
    <dbReference type="NCBI Taxonomy" id="1413211"/>
    <lineage>
        <taxon>Bacteria</taxon>
        <taxon>Bacillati</taxon>
        <taxon>Bacillota</taxon>
        <taxon>Bacilli</taxon>
        <taxon>Bacillales</taxon>
        <taxon>Bacillaceae</taxon>
        <taxon>Tepidibacillus</taxon>
    </lineage>
</organism>
<dbReference type="GO" id="GO:0004222">
    <property type="term" value="F:metalloendopeptidase activity"/>
    <property type="evidence" value="ECO:0007669"/>
    <property type="project" value="TreeGrafter"/>
</dbReference>
<evidence type="ECO:0000259" key="2">
    <source>
        <dbReference type="Pfam" id="PF01551"/>
    </source>
</evidence>
<dbReference type="Proteomes" id="UP000070352">
    <property type="component" value="Unassembled WGS sequence"/>
</dbReference>
<dbReference type="InterPro" id="IPR050570">
    <property type="entry name" value="Cell_wall_metabolism_enzyme"/>
</dbReference>
<dbReference type="Pfam" id="PF01551">
    <property type="entry name" value="Peptidase_M23"/>
    <property type="match status" value="1"/>
</dbReference>
<reference evidence="3 4" key="1">
    <citation type="submission" date="2016-02" db="EMBL/GenBank/DDBJ databases">
        <title>Draft Genome for Tepidibacillus decaturensis nov. sp. Strain Z9, an Anaerobic, Moderately Thermophilic and Heterotrophic Bacterium from Deep Subsurface of the Illinois Basin, USA.</title>
        <authorList>
            <person name="Dong Y."/>
            <person name="Chang J.Y."/>
            <person name="Sanford R."/>
            <person name="Fouke B.W."/>
        </authorList>
    </citation>
    <scope>NUCLEOTIDE SEQUENCE [LARGE SCALE GENOMIC DNA]</scope>
    <source>
        <strain evidence="3 4">Z9</strain>
    </source>
</reference>
<dbReference type="Gene3D" id="2.70.70.10">
    <property type="entry name" value="Glucose Permease (Domain IIA)"/>
    <property type="match status" value="1"/>
</dbReference>
<dbReference type="STRING" id="1413211.U473_09480"/>
<comment type="caution">
    <text evidence="3">The sequence shown here is derived from an EMBL/GenBank/DDBJ whole genome shotgun (WGS) entry which is preliminary data.</text>
</comment>
<evidence type="ECO:0000256" key="1">
    <source>
        <dbReference type="ARBA" id="ARBA00022729"/>
    </source>
</evidence>
<protein>
    <submittedName>
        <fullName evidence="3">Peptidase M23</fullName>
    </submittedName>
</protein>
<dbReference type="RefSeq" id="WP_068725647.1">
    <property type="nucleotide sequence ID" value="NZ_LSKU01000001.1"/>
</dbReference>
<evidence type="ECO:0000313" key="3">
    <source>
        <dbReference type="EMBL" id="KXG44206.1"/>
    </source>
</evidence>
<dbReference type="InterPro" id="IPR016047">
    <property type="entry name" value="M23ase_b-sheet_dom"/>
</dbReference>
<dbReference type="InterPro" id="IPR023346">
    <property type="entry name" value="Lysozyme-like_dom_sf"/>
</dbReference>
<keyword evidence="1" id="KW-0732">Signal</keyword>
<gene>
    <name evidence="3" type="ORF">U473_09480</name>
</gene>
<dbReference type="PANTHER" id="PTHR21666:SF289">
    <property type="entry name" value="L-ALA--D-GLU ENDOPEPTIDASE"/>
    <property type="match status" value="1"/>
</dbReference>
<dbReference type="PANTHER" id="PTHR21666">
    <property type="entry name" value="PEPTIDASE-RELATED"/>
    <property type="match status" value="1"/>
</dbReference>
<dbReference type="InterPro" id="IPR011055">
    <property type="entry name" value="Dup_hybrid_motif"/>
</dbReference>
<accession>A0A135L5F2</accession>
<dbReference type="SUPFAM" id="SSF51261">
    <property type="entry name" value="Duplicated hybrid motif"/>
    <property type="match status" value="1"/>
</dbReference>
<dbReference type="SUPFAM" id="SSF53955">
    <property type="entry name" value="Lysozyme-like"/>
    <property type="match status" value="1"/>
</dbReference>
<dbReference type="AlphaFoldDB" id="A0A135L5F2"/>
<evidence type="ECO:0000313" key="4">
    <source>
        <dbReference type="Proteomes" id="UP000070352"/>
    </source>
</evidence>
<feature type="domain" description="M23ase beta-sheet core" evidence="2">
    <location>
        <begin position="209"/>
        <end position="307"/>
    </location>
</feature>
<sequence>MRLLNKRLICTLIIISLVSTIPIQSLAKGEQDDLFQTRMELYKTMDNIYQIPWYYIAAIDQYERNIQPVRQDLPIKKGLISIYFSKEKWAGFLNPNPEDQNPMRIQFFNGFGVDGDGDGLADRNNDADVLVAFLNYLSRYGTTKDSLKNALMDYYQSELPAKIIDEIALIYKTFNTLQLAERVFPIPKWNSYSYRSTWGDTRGWGGRRIHEGTDIFASYGAAVRSVSYGYVEVLGWNKYGGWRVGIRDTNNIYYYYAHLTGFKKGLKEGDIVKPGDVIGYVGSSGYGSPGTQGKFPPHLHFGMYKYNGRHEWAFDPTPYLRVWERKRK</sequence>
<name>A0A135L5F2_9BACI</name>